<accession>A0AA38WBD6</accession>
<comment type="caution">
    <text evidence="2">The sequence shown here is derived from an EMBL/GenBank/DDBJ whole genome shotgun (WGS) entry which is preliminary data.</text>
</comment>
<dbReference type="PANTHER" id="PTHR48006">
    <property type="entry name" value="LEUCINE-RICH REPEAT-CONTAINING PROTEIN DDB_G0281931-RELATED"/>
    <property type="match status" value="1"/>
</dbReference>
<reference evidence="2" key="1">
    <citation type="submission" date="2023-03" db="EMBL/GenBank/DDBJ databases">
        <title>Chromosome-scale reference genome and RAD-based genetic map of yellow starthistle (Centaurea solstitialis) reveal putative structural variation and QTLs associated with invader traits.</title>
        <authorList>
            <person name="Reatini B."/>
            <person name="Cang F.A."/>
            <person name="Jiang Q."/>
            <person name="Mckibben M.T.W."/>
            <person name="Barker M.S."/>
            <person name="Rieseberg L.H."/>
            <person name="Dlugosch K.M."/>
        </authorList>
    </citation>
    <scope>NUCLEOTIDE SEQUENCE</scope>
    <source>
        <strain evidence="2">CAN-66</strain>
        <tissue evidence="2">Leaf</tissue>
    </source>
</reference>
<dbReference type="Proteomes" id="UP001172457">
    <property type="component" value="Chromosome 6"/>
</dbReference>
<name>A0AA38WBD6_9ASTR</name>
<dbReference type="Pfam" id="PF00560">
    <property type="entry name" value="LRR_1"/>
    <property type="match status" value="2"/>
</dbReference>
<gene>
    <name evidence="2" type="ORF">OSB04_023716</name>
</gene>
<evidence type="ECO:0000256" key="1">
    <source>
        <dbReference type="ARBA" id="ARBA00004479"/>
    </source>
</evidence>
<dbReference type="InterPro" id="IPR051824">
    <property type="entry name" value="LRR_Rcpt-Like_S/T_Kinase"/>
</dbReference>
<proteinExistence type="predicted"/>
<keyword evidence="3" id="KW-1185">Reference proteome</keyword>
<protein>
    <submittedName>
        <fullName evidence="2">Uncharacterized protein</fullName>
    </submittedName>
</protein>
<dbReference type="GO" id="GO:0005886">
    <property type="term" value="C:plasma membrane"/>
    <property type="evidence" value="ECO:0007669"/>
    <property type="project" value="TreeGrafter"/>
</dbReference>
<sequence length="199" mass="22339">MQPDAPDQLSLKLQFMGGNMIKSDQQFKSTSSQKRHFSHDLMLAVHICRQYHYLDSAGVSGPIPSTFANLRNMVTVWASDNAFTGRIPDFIGNWTQLQTLRFEGNSFEGSMPPTFSRLTSLQELRISGLSNGTLDFIRDMKSLSTLCIPCRVLRNNRLSGSIPTDIGEYQSLTRLDLSFNRLSGQIPRGLFNVSQIAFL</sequence>
<dbReference type="EMBL" id="JARYMX010000006">
    <property type="protein sequence ID" value="KAJ9544009.1"/>
    <property type="molecule type" value="Genomic_DNA"/>
</dbReference>
<evidence type="ECO:0000313" key="2">
    <source>
        <dbReference type="EMBL" id="KAJ9544009.1"/>
    </source>
</evidence>
<dbReference type="PANTHER" id="PTHR48006:SF62">
    <property type="entry name" value="LEUCINE-RICH REPEAT TRANSMEMBRANE PROTEIN KINASE"/>
    <property type="match status" value="1"/>
</dbReference>
<dbReference type="Gene3D" id="3.80.10.10">
    <property type="entry name" value="Ribonuclease Inhibitor"/>
    <property type="match status" value="1"/>
</dbReference>
<comment type="subcellular location">
    <subcellularLocation>
        <location evidence="1">Membrane</location>
        <topology evidence="1">Single-pass type I membrane protein</topology>
    </subcellularLocation>
</comment>
<dbReference type="AlphaFoldDB" id="A0AA38WBD6"/>
<dbReference type="InterPro" id="IPR001611">
    <property type="entry name" value="Leu-rich_rpt"/>
</dbReference>
<organism evidence="2 3">
    <name type="scientific">Centaurea solstitialis</name>
    <name type="common">yellow star-thistle</name>
    <dbReference type="NCBI Taxonomy" id="347529"/>
    <lineage>
        <taxon>Eukaryota</taxon>
        <taxon>Viridiplantae</taxon>
        <taxon>Streptophyta</taxon>
        <taxon>Embryophyta</taxon>
        <taxon>Tracheophyta</taxon>
        <taxon>Spermatophyta</taxon>
        <taxon>Magnoliopsida</taxon>
        <taxon>eudicotyledons</taxon>
        <taxon>Gunneridae</taxon>
        <taxon>Pentapetalae</taxon>
        <taxon>asterids</taxon>
        <taxon>campanulids</taxon>
        <taxon>Asterales</taxon>
        <taxon>Asteraceae</taxon>
        <taxon>Carduoideae</taxon>
        <taxon>Cardueae</taxon>
        <taxon>Centaureinae</taxon>
        <taxon>Centaurea</taxon>
    </lineage>
</organism>
<dbReference type="SUPFAM" id="SSF52058">
    <property type="entry name" value="L domain-like"/>
    <property type="match status" value="1"/>
</dbReference>
<dbReference type="InterPro" id="IPR032675">
    <property type="entry name" value="LRR_dom_sf"/>
</dbReference>
<evidence type="ECO:0000313" key="3">
    <source>
        <dbReference type="Proteomes" id="UP001172457"/>
    </source>
</evidence>